<comment type="similarity">
    <text evidence="1">Belongs to the glycosyltransferase 2 family.</text>
</comment>
<dbReference type="STRING" id="633440.SAMN05421869_109302"/>
<accession>A0A1G8S8G4</accession>
<feature type="region of interest" description="Disordered" evidence="4">
    <location>
        <begin position="258"/>
        <end position="282"/>
    </location>
</feature>
<dbReference type="PANTHER" id="PTHR43685:SF5">
    <property type="entry name" value="GLYCOSYLTRANSFERASE EPSE-RELATED"/>
    <property type="match status" value="1"/>
</dbReference>
<dbReference type="InterPro" id="IPR001173">
    <property type="entry name" value="Glyco_trans_2-like"/>
</dbReference>
<evidence type="ECO:0000256" key="1">
    <source>
        <dbReference type="ARBA" id="ARBA00006739"/>
    </source>
</evidence>
<evidence type="ECO:0000259" key="5">
    <source>
        <dbReference type="Pfam" id="PF00535"/>
    </source>
</evidence>
<dbReference type="Gene3D" id="3.90.550.10">
    <property type="entry name" value="Spore Coat Polysaccharide Biosynthesis Protein SpsA, Chain A"/>
    <property type="match status" value="1"/>
</dbReference>
<evidence type="ECO:0000313" key="6">
    <source>
        <dbReference type="EMBL" id="SDJ25486.1"/>
    </source>
</evidence>
<reference evidence="6 7" key="1">
    <citation type="submission" date="2016-10" db="EMBL/GenBank/DDBJ databases">
        <authorList>
            <person name="de Groot N.N."/>
        </authorList>
    </citation>
    <scope>NUCLEOTIDE SEQUENCE [LARGE SCALE GENOMIC DNA]</scope>
    <source>
        <strain evidence="6 7">CGMCC 4.6533</strain>
    </source>
</reference>
<evidence type="ECO:0000256" key="4">
    <source>
        <dbReference type="SAM" id="MobiDB-lite"/>
    </source>
</evidence>
<keyword evidence="7" id="KW-1185">Reference proteome</keyword>
<organism evidence="6 7">
    <name type="scientific">Nonomuraea jiangxiensis</name>
    <dbReference type="NCBI Taxonomy" id="633440"/>
    <lineage>
        <taxon>Bacteria</taxon>
        <taxon>Bacillati</taxon>
        <taxon>Actinomycetota</taxon>
        <taxon>Actinomycetes</taxon>
        <taxon>Streptosporangiales</taxon>
        <taxon>Streptosporangiaceae</taxon>
        <taxon>Nonomuraea</taxon>
    </lineage>
</organism>
<sequence>MSVVVATRDRRADLARSLPRHEGPVILVDNGSTDGTPEFVRRSFPDVTVVTAGRNLGAPARNLGVELATTPYVAFADDDSWWAPGALRRAAEVLDAHPRLAVLAARMLVGPEERLDPICTAMATAPLGTAPTLPGPAILGFLACGAVVRREAFLAAGGFDEVVFFQGEEERLALDLAAAGWGLAYVEEIVAHHHPSPVRDGSHRQALSARNAVLTAVLRRPWPMVARAVLHAVRAGKHSRRGLRDTLPRLPRALANRRRLPKAVETARRSLDLPRPSPAPID</sequence>
<protein>
    <submittedName>
        <fullName evidence="6">Glycosyltransferase, GT2 family</fullName>
    </submittedName>
</protein>
<name>A0A1G8S8G4_9ACTN</name>
<dbReference type="InterPro" id="IPR050834">
    <property type="entry name" value="Glycosyltransf_2"/>
</dbReference>
<gene>
    <name evidence="6" type="ORF">SAMN05421869_109302</name>
</gene>
<keyword evidence="3 6" id="KW-0808">Transferase</keyword>
<evidence type="ECO:0000256" key="2">
    <source>
        <dbReference type="ARBA" id="ARBA00022676"/>
    </source>
</evidence>
<keyword evidence="2" id="KW-0328">Glycosyltransferase</keyword>
<dbReference type="RefSeq" id="WP_245765194.1">
    <property type="nucleotide sequence ID" value="NZ_FNDJ01000009.1"/>
</dbReference>
<evidence type="ECO:0000313" key="7">
    <source>
        <dbReference type="Proteomes" id="UP000199202"/>
    </source>
</evidence>
<feature type="domain" description="Glycosyltransferase 2-like" evidence="5">
    <location>
        <begin position="25"/>
        <end position="153"/>
    </location>
</feature>
<proteinExistence type="inferred from homology"/>
<evidence type="ECO:0000256" key="3">
    <source>
        <dbReference type="ARBA" id="ARBA00022679"/>
    </source>
</evidence>
<dbReference type="EMBL" id="FNDJ01000009">
    <property type="protein sequence ID" value="SDJ25486.1"/>
    <property type="molecule type" value="Genomic_DNA"/>
</dbReference>
<dbReference type="GO" id="GO:0016757">
    <property type="term" value="F:glycosyltransferase activity"/>
    <property type="evidence" value="ECO:0007669"/>
    <property type="project" value="UniProtKB-KW"/>
</dbReference>
<dbReference type="InterPro" id="IPR029044">
    <property type="entry name" value="Nucleotide-diphossugar_trans"/>
</dbReference>
<dbReference type="Pfam" id="PF00535">
    <property type="entry name" value="Glycos_transf_2"/>
    <property type="match status" value="1"/>
</dbReference>
<dbReference type="AlphaFoldDB" id="A0A1G8S8G4"/>
<dbReference type="Proteomes" id="UP000199202">
    <property type="component" value="Unassembled WGS sequence"/>
</dbReference>
<dbReference type="SUPFAM" id="SSF53448">
    <property type="entry name" value="Nucleotide-diphospho-sugar transferases"/>
    <property type="match status" value="1"/>
</dbReference>
<dbReference type="PANTHER" id="PTHR43685">
    <property type="entry name" value="GLYCOSYLTRANSFERASE"/>
    <property type="match status" value="1"/>
</dbReference>